<keyword evidence="3" id="KW-0472">Membrane</keyword>
<organism evidence="5 6">
    <name type="scientific">Astyanax mexicanus</name>
    <name type="common">Blind cave fish</name>
    <name type="synonym">Astyanax fasciatus mexicanus</name>
    <dbReference type="NCBI Taxonomy" id="7994"/>
    <lineage>
        <taxon>Eukaryota</taxon>
        <taxon>Metazoa</taxon>
        <taxon>Chordata</taxon>
        <taxon>Craniata</taxon>
        <taxon>Vertebrata</taxon>
        <taxon>Euteleostomi</taxon>
        <taxon>Actinopterygii</taxon>
        <taxon>Neopterygii</taxon>
        <taxon>Teleostei</taxon>
        <taxon>Ostariophysi</taxon>
        <taxon>Characiformes</taxon>
        <taxon>Characoidei</taxon>
        <taxon>Acestrorhamphidae</taxon>
        <taxon>Acestrorhamphinae</taxon>
        <taxon>Astyanax</taxon>
    </lineage>
</organism>
<dbReference type="CDD" id="cd05716">
    <property type="entry name" value="IgV_pIgR_like"/>
    <property type="match status" value="1"/>
</dbReference>
<dbReference type="InterPro" id="IPR013783">
    <property type="entry name" value="Ig-like_fold"/>
</dbReference>
<dbReference type="InterPro" id="IPR050671">
    <property type="entry name" value="CD300_family_receptors"/>
</dbReference>
<protein>
    <recommendedName>
        <fullName evidence="4">Immunoglobulin V-set domain-containing protein</fullName>
    </recommendedName>
</protein>
<dbReference type="AlphaFoldDB" id="A0A8B9H1N2"/>
<dbReference type="PANTHER" id="PTHR11860:SF118">
    <property type="entry name" value="CMRF35-LIKE MOLECULE 3-RELATED"/>
    <property type="match status" value="1"/>
</dbReference>
<evidence type="ECO:0000256" key="1">
    <source>
        <dbReference type="ARBA" id="ARBA00004370"/>
    </source>
</evidence>
<dbReference type="Proteomes" id="UP000694621">
    <property type="component" value="Unplaced"/>
</dbReference>
<accession>A0A8B9H1N2</accession>
<dbReference type="Ensembl" id="ENSAMXT00005007951.1">
    <property type="protein sequence ID" value="ENSAMXP00005007024.1"/>
    <property type="gene ID" value="ENSAMXG00005004204.1"/>
</dbReference>
<comment type="subcellular location">
    <subcellularLocation>
        <location evidence="1">Membrane</location>
    </subcellularLocation>
</comment>
<evidence type="ECO:0000313" key="6">
    <source>
        <dbReference type="Proteomes" id="UP000694621"/>
    </source>
</evidence>
<dbReference type="GO" id="GO:0005886">
    <property type="term" value="C:plasma membrane"/>
    <property type="evidence" value="ECO:0007669"/>
    <property type="project" value="TreeGrafter"/>
</dbReference>
<dbReference type="InterPro" id="IPR036179">
    <property type="entry name" value="Ig-like_dom_sf"/>
</dbReference>
<name>A0A8B9H1N2_ASTMX</name>
<sequence length="148" mass="16799">LMKSLIRGAFGLLVDGEASSEVRGYSGGGVLIKCKYDRRYTSNNKYFCKGSGVKCSDLIKTGDQEKLVHTERFSLINSTRSAEFRVMIRELTVEDSGRYQCGVYKASKTYNHTQVELKINRGKYNTGKETSNTCRKLTRGRSYELCHR</sequence>
<proteinExistence type="predicted"/>
<evidence type="ECO:0000259" key="4">
    <source>
        <dbReference type="Pfam" id="PF07686"/>
    </source>
</evidence>
<dbReference type="SUPFAM" id="SSF48726">
    <property type="entry name" value="Immunoglobulin"/>
    <property type="match status" value="1"/>
</dbReference>
<evidence type="ECO:0000256" key="3">
    <source>
        <dbReference type="ARBA" id="ARBA00023136"/>
    </source>
</evidence>
<evidence type="ECO:0000313" key="5">
    <source>
        <dbReference type="Ensembl" id="ENSAMXP00005007024.1"/>
    </source>
</evidence>
<dbReference type="Pfam" id="PF07686">
    <property type="entry name" value="V-set"/>
    <property type="match status" value="1"/>
</dbReference>
<reference evidence="5" key="1">
    <citation type="submission" date="2025-08" db="UniProtKB">
        <authorList>
            <consortium name="Ensembl"/>
        </authorList>
    </citation>
    <scope>IDENTIFICATION</scope>
</reference>
<feature type="domain" description="Immunoglobulin V-set" evidence="4">
    <location>
        <begin position="19"/>
        <end position="119"/>
    </location>
</feature>
<keyword evidence="2" id="KW-0812">Transmembrane</keyword>
<dbReference type="Gene3D" id="2.60.40.10">
    <property type="entry name" value="Immunoglobulins"/>
    <property type="match status" value="1"/>
</dbReference>
<dbReference type="GO" id="GO:0004888">
    <property type="term" value="F:transmembrane signaling receptor activity"/>
    <property type="evidence" value="ECO:0007669"/>
    <property type="project" value="TreeGrafter"/>
</dbReference>
<dbReference type="PANTHER" id="PTHR11860">
    <property type="entry name" value="POLYMERIC-IMMUNOGLOBULIN RECEPTOR"/>
    <property type="match status" value="1"/>
</dbReference>
<evidence type="ECO:0000256" key="2">
    <source>
        <dbReference type="ARBA" id="ARBA00022692"/>
    </source>
</evidence>
<dbReference type="InterPro" id="IPR013106">
    <property type="entry name" value="Ig_V-set"/>
</dbReference>